<accession>A0A380JC73</accession>
<dbReference type="OrthoDB" id="8613538at2"/>
<protein>
    <submittedName>
        <fullName evidence="4">Polar amino acid ABC uptake transporter substrate binding protein</fullName>
    </submittedName>
</protein>
<evidence type="ECO:0000313" key="4">
    <source>
        <dbReference type="EMBL" id="SUN35695.1"/>
    </source>
</evidence>
<dbReference type="PANTHER" id="PTHR35936:SF19">
    <property type="entry name" value="AMINO-ACID-BINDING PROTEIN YXEM-RELATED"/>
    <property type="match status" value="1"/>
</dbReference>
<dbReference type="Proteomes" id="UP000254082">
    <property type="component" value="Unassembled WGS sequence"/>
</dbReference>
<feature type="signal peptide" evidence="2">
    <location>
        <begin position="1"/>
        <end position="21"/>
    </location>
</feature>
<gene>
    <name evidence="4" type="primary">tcyJ_1</name>
    <name evidence="4" type="ORF">NCTC11391_00733</name>
</gene>
<dbReference type="RefSeq" id="WP_004219409.1">
    <property type="nucleotide sequence ID" value="NZ_UHFA01000002.1"/>
</dbReference>
<dbReference type="SMART" id="SM00062">
    <property type="entry name" value="PBPb"/>
    <property type="match status" value="1"/>
</dbReference>
<dbReference type="AlphaFoldDB" id="A0A380JC73"/>
<organism evidence="4 5">
    <name type="scientific">Streptococcus downei MFe28</name>
    <dbReference type="NCBI Taxonomy" id="764290"/>
    <lineage>
        <taxon>Bacteria</taxon>
        <taxon>Bacillati</taxon>
        <taxon>Bacillota</taxon>
        <taxon>Bacilli</taxon>
        <taxon>Lactobacillales</taxon>
        <taxon>Streptococcaceae</taxon>
        <taxon>Streptococcus</taxon>
    </lineage>
</organism>
<keyword evidence="5" id="KW-1185">Reference proteome</keyword>
<feature type="domain" description="Solute-binding protein family 3/N-terminal" evidence="3">
    <location>
        <begin position="34"/>
        <end position="270"/>
    </location>
</feature>
<dbReference type="SUPFAM" id="SSF53850">
    <property type="entry name" value="Periplasmic binding protein-like II"/>
    <property type="match status" value="1"/>
</dbReference>
<dbReference type="Pfam" id="PF00497">
    <property type="entry name" value="SBP_bac_3"/>
    <property type="match status" value="2"/>
</dbReference>
<evidence type="ECO:0000256" key="2">
    <source>
        <dbReference type="SAM" id="SignalP"/>
    </source>
</evidence>
<name>A0A380JC73_STRDO</name>
<dbReference type="PANTHER" id="PTHR35936">
    <property type="entry name" value="MEMBRANE-BOUND LYTIC MUREIN TRANSGLYCOSYLASE F"/>
    <property type="match status" value="1"/>
</dbReference>
<sequence>MKLKKIFLTSLVLGLGTLTLAACSSKSGSTAKQDIVVATDSDTAPFTFTGKDNKQTGYDIEVMKAVFKGSKKYNVKFETTEFESILPGIDSDRYQIAANDFNYNADRAKKYLFSDPISLSNYAIVTKSGTKYDKLEQLSGKSTEALAGSNYAQTLEDWNKANPDKDPIKVNYVSGQTGFTSRLQDLDQGKIDFIFYDQISSSYASKDQGFDFTVSQLQDKIGSEKDGKEYILFAKTDQGKELQAFVNKRVKELQKDGTLAKLSKKYFGGDYVSDLKS</sequence>
<dbReference type="InterPro" id="IPR001638">
    <property type="entry name" value="Solute-binding_3/MltF_N"/>
</dbReference>
<evidence type="ECO:0000259" key="3">
    <source>
        <dbReference type="SMART" id="SM00062"/>
    </source>
</evidence>
<keyword evidence="1 2" id="KW-0732">Signal</keyword>
<dbReference type="EMBL" id="UHFA01000002">
    <property type="protein sequence ID" value="SUN35695.1"/>
    <property type="molecule type" value="Genomic_DNA"/>
</dbReference>
<feature type="chain" id="PRO_5039332804" evidence="2">
    <location>
        <begin position="22"/>
        <end position="277"/>
    </location>
</feature>
<dbReference type="Gene3D" id="3.40.190.10">
    <property type="entry name" value="Periplasmic binding protein-like II"/>
    <property type="match status" value="2"/>
</dbReference>
<evidence type="ECO:0000313" key="5">
    <source>
        <dbReference type="Proteomes" id="UP000254082"/>
    </source>
</evidence>
<dbReference type="PROSITE" id="PS51257">
    <property type="entry name" value="PROKAR_LIPOPROTEIN"/>
    <property type="match status" value="1"/>
</dbReference>
<evidence type="ECO:0000256" key="1">
    <source>
        <dbReference type="ARBA" id="ARBA00022729"/>
    </source>
</evidence>
<reference evidence="4 5" key="1">
    <citation type="submission" date="2018-06" db="EMBL/GenBank/DDBJ databases">
        <authorList>
            <consortium name="Pathogen Informatics"/>
            <person name="Doyle S."/>
        </authorList>
    </citation>
    <scope>NUCLEOTIDE SEQUENCE [LARGE SCALE GENOMIC DNA]</scope>
    <source>
        <strain evidence="5">NCTC 11391</strain>
    </source>
</reference>
<proteinExistence type="predicted"/>